<evidence type="ECO:0000313" key="8">
    <source>
        <dbReference type="Proteomes" id="UP000192220"/>
    </source>
</evidence>
<dbReference type="GO" id="GO:0005856">
    <property type="term" value="C:cytoskeleton"/>
    <property type="evidence" value="ECO:0007669"/>
    <property type="project" value="UniProtKB-SubCell"/>
</dbReference>
<keyword evidence="5" id="KW-0206">Cytoskeleton</keyword>
<dbReference type="OrthoDB" id="2151618at2759"/>
<evidence type="ECO:0000256" key="6">
    <source>
        <dbReference type="ARBA" id="ARBA00025497"/>
    </source>
</evidence>
<dbReference type="InParanoid" id="A0A2I4B157"/>
<dbReference type="Pfam" id="PF01290">
    <property type="entry name" value="Thymosin"/>
    <property type="match status" value="1"/>
</dbReference>
<evidence type="ECO:0000256" key="5">
    <source>
        <dbReference type="ARBA" id="ARBA00023212"/>
    </source>
</evidence>
<reference evidence="9" key="1">
    <citation type="submission" date="2025-08" db="UniProtKB">
        <authorList>
            <consortium name="RefSeq"/>
        </authorList>
    </citation>
    <scope>IDENTIFICATION</scope>
    <source>
        <strain evidence="9">Quisiro</strain>
        <tissue evidence="9">Liver</tissue>
    </source>
</reference>
<evidence type="ECO:0000256" key="3">
    <source>
        <dbReference type="ARBA" id="ARBA00022490"/>
    </source>
</evidence>
<dbReference type="GO" id="GO:0005737">
    <property type="term" value="C:cytoplasm"/>
    <property type="evidence" value="ECO:0007669"/>
    <property type="project" value="TreeGrafter"/>
</dbReference>
<dbReference type="GO" id="GO:0007015">
    <property type="term" value="P:actin filament organization"/>
    <property type="evidence" value="ECO:0007669"/>
    <property type="project" value="InterPro"/>
</dbReference>
<dbReference type="GeneID" id="106515952"/>
<comment type="similarity">
    <text evidence="2">Belongs to the thymosin beta family.</text>
</comment>
<evidence type="ECO:0000256" key="4">
    <source>
        <dbReference type="ARBA" id="ARBA00023203"/>
    </source>
</evidence>
<dbReference type="Gene3D" id="1.20.5.520">
    <property type="entry name" value="Single helix bin"/>
    <property type="match status" value="1"/>
</dbReference>
<proteinExistence type="inferred from homology"/>
<comment type="subcellular location">
    <subcellularLocation>
        <location evidence="1">Cytoplasm</location>
        <location evidence="1">Cytoskeleton</location>
    </subcellularLocation>
</comment>
<protein>
    <submittedName>
        <fullName evidence="9">Thymosin beta-a</fullName>
    </submittedName>
</protein>
<dbReference type="SMART" id="SM00152">
    <property type="entry name" value="THY"/>
    <property type="match status" value="1"/>
</dbReference>
<organism evidence="8 9">
    <name type="scientific">Austrofundulus limnaeus</name>
    <name type="common">Annual killifish</name>
    <dbReference type="NCBI Taxonomy" id="52670"/>
    <lineage>
        <taxon>Eukaryota</taxon>
        <taxon>Metazoa</taxon>
        <taxon>Chordata</taxon>
        <taxon>Craniata</taxon>
        <taxon>Vertebrata</taxon>
        <taxon>Euteleostomi</taxon>
        <taxon>Actinopterygii</taxon>
        <taxon>Neopterygii</taxon>
        <taxon>Teleostei</taxon>
        <taxon>Neoteleostei</taxon>
        <taxon>Acanthomorphata</taxon>
        <taxon>Ovalentaria</taxon>
        <taxon>Atherinomorphae</taxon>
        <taxon>Cyprinodontiformes</taxon>
        <taxon>Rivulidae</taxon>
        <taxon>Austrofundulus</taxon>
    </lineage>
</organism>
<gene>
    <name evidence="9" type="primary">LOC106515952</name>
</gene>
<dbReference type="GO" id="GO:0030334">
    <property type="term" value="P:regulation of cell migration"/>
    <property type="evidence" value="ECO:0007669"/>
    <property type="project" value="TreeGrafter"/>
</dbReference>
<dbReference type="InterPro" id="IPR001152">
    <property type="entry name" value="Beta-thymosin"/>
</dbReference>
<dbReference type="AlphaFoldDB" id="A0A2I4B157"/>
<name>A0A2I4B157_AUSLI</name>
<sequence>MLACRRACWLYLNRELCTDYTHRRVLPEDVHSSALLLQKSANMSDANPVNEEVEHFNKKQLKKTNTQEKNHLPTKEEIEEEKKAMKDGK</sequence>
<feature type="compositionally biased region" description="Basic and acidic residues" evidence="7">
    <location>
        <begin position="65"/>
        <end position="89"/>
    </location>
</feature>
<evidence type="ECO:0000256" key="1">
    <source>
        <dbReference type="ARBA" id="ARBA00004245"/>
    </source>
</evidence>
<feature type="region of interest" description="Disordered" evidence="7">
    <location>
        <begin position="56"/>
        <end position="89"/>
    </location>
</feature>
<comment type="function">
    <text evidence="6">Plays an important role in the organization of the cytoskeleton. Binds to and sequesters actin monomers (G actin) and therefore inhibits actin polymerization.</text>
</comment>
<dbReference type="PANTHER" id="PTHR12021:SF3">
    <property type="entry name" value="THYMOSIN BETA-4-LIKE"/>
    <property type="match status" value="1"/>
</dbReference>
<accession>A0A2I4B157</accession>
<keyword evidence="3" id="KW-0963">Cytoplasm</keyword>
<dbReference type="RefSeq" id="XP_013861490.1">
    <property type="nucleotide sequence ID" value="XM_014006036.1"/>
</dbReference>
<keyword evidence="4" id="KW-0009">Actin-binding</keyword>
<keyword evidence="8" id="KW-1185">Reference proteome</keyword>
<evidence type="ECO:0000256" key="2">
    <source>
        <dbReference type="ARBA" id="ARBA00009511"/>
    </source>
</evidence>
<evidence type="ECO:0000256" key="7">
    <source>
        <dbReference type="SAM" id="MobiDB-lite"/>
    </source>
</evidence>
<dbReference type="PANTHER" id="PTHR12021">
    <property type="entry name" value="THYMOSIN BETA"/>
    <property type="match status" value="1"/>
</dbReference>
<dbReference type="Proteomes" id="UP000192220">
    <property type="component" value="Unplaced"/>
</dbReference>
<evidence type="ECO:0000313" key="9">
    <source>
        <dbReference type="RefSeq" id="XP_013861490.1"/>
    </source>
</evidence>
<dbReference type="FunFam" id="1.20.5.520:FF:000001">
    <property type="entry name" value="Thymosin beta"/>
    <property type="match status" value="1"/>
</dbReference>
<dbReference type="InterPro" id="IPR038386">
    <property type="entry name" value="Beta-thymosin_sf"/>
</dbReference>
<dbReference type="GO" id="GO:0003785">
    <property type="term" value="F:actin monomer binding"/>
    <property type="evidence" value="ECO:0007669"/>
    <property type="project" value="InterPro"/>
</dbReference>
<dbReference type="KEGG" id="alim:106515952"/>